<dbReference type="RefSeq" id="WP_090376650.1">
    <property type="nucleotide sequence ID" value="NZ_FNLC01000001.1"/>
</dbReference>
<feature type="domain" description="UspA" evidence="2">
    <location>
        <begin position="150"/>
        <end position="271"/>
    </location>
</feature>
<evidence type="ECO:0000259" key="2">
    <source>
        <dbReference type="Pfam" id="PF00582"/>
    </source>
</evidence>
<reference evidence="4" key="1">
    <citation type="submission" date="2016-10" db="EMBL/GenBank/DDBJ databases">
        <authorList>
            <person name="Varghese N."/>
            <person name="Submissions S."/>
        </authorList>
    </citation>
    <scope>NUCLEOTIDE SEQUENCE [LARGE SCALE GENOMIC DNA]</scope>
    <source>
        <strain evidence="4">DSM 24767</strain>
    </source>
</reference>
<dbReference type="InterPro" id="IPR006016">
    <property type="entry name" value="UspA"/>
</dbReference>
<sequence>MPADRLLVPVANPETADRLLDTATDIARDRNLEILVVTVVTVPMQLSLEQASDELEIEDHREVLEYALERAREHDVSATGRIRFGRSVADGILAIAGDEDERIETLLLGWRGRPRRRDVVLGSYIDEILANAPCDVLVKRIDREASGEIDSVLVPVAGGPNTDLAARVAGSLARAHDARIELLTVVSDREEEMVADARDLLTRTSSELGAVTSVEQTVLEGDVRETILERTGDHDVTVIGAAESGLLRRVLVGEIPETIGREADSAVVMAKRRQGVSETVWRRVRNLLG</sequence>
<dbReference type="Pfam" id="PF00582">
    <property type="entry name" value="Usp"/>
    <property type="match status" value="2"/>
</dbReference>
<accession>A0A1H0ZTE7</accession>
<dbReference type="Proteomes" id="UP000198848">
    <property type="component" value="Unassembled WGS sequence"/>
</dbReference>
<dbReference type="PRINTS" id="PR01438">
    <property type="entry name" value="UNVRSLSTRESS"/>
</dbReference>
<dbReference type="CDD" id="cd00293">
    <property type="entry name" value="USP-like"/>
    <property type="match status" value="2"/>
</dbReference>
<dbReference type="PANTHER" id="PTHR46268">
    <property type="entry name" value="STRESS RESPONSE PROTEIN NHAX"/>
    <property type="match status" value="1"/>
</dbReference>
<dbReference type="AlphaFoldDB" id="A0A1H0ZTE7"/>
<evidence type="ECO:0000313" key="3">
    <source>
        <dbReference type="EMBL" id="SDQ30745.1"/>
    </source>
</evidence>
<dbReference type="PANTHER" id="PTHR46268:SF6">
    <property type="entry name" value="UNIVERSAL STRESS PROTEIN UP12"/>
    <property type="match status" value="1"/>
</dbReference>
<evidence type="ECO:0000313" key="4">
    <source>
        <dbReference type="Proteomes" id="UP000198848"/>
    </source>
</evidence>
<protein>
    <submittedName>
        <fullName evidence="3">Nucleotide-binding universal stress protein, UspA family</fullName>
    </submittedName>
</protein>
<dbReference type="InterPro" id="IPR006015">
    <property type="entry name" value="Universal_stress_UspA"/>
</dbReference>
<evidence type="ECO:0000256" key="1">
    <source>
        <dbReference type="ARBA" id="ARBA00008791"/>
    </source>
</evidence>
<feature type="domain" description="UspA" evidence="2">
    <location>
        <begin position="4"/>
        <end position="138"/>
    </location>
</feature>
<name>A0A1H0ZTE7_NATTX</name>
<organism evidence="3 4">
    <name type="scientific">Natronobacterium texcoconense</name>
    <dbReference type="NCBI Taxonomy" id="1095778"/>
    <lineage>
        <taxon>Archaea</taxon>
        <taxon>Methanobacteriati</taxon>
        <taxon>Methanobacteriota</taxon>
        <taxon>Stenosarchaea group</taxon>
        <taxon>Halobacteria</taxon>
        <taxon>Halobacteriales</taxon>
        <taxon>Natrialbaceae</taxon>
        <taxon>Natronobacterium</taxon>
    </lineage>
</organism>
<dbReference type="SUPFAM" id="SSF52402">
    <property type="entry name" value="Adenine nucleotide alpha hydrolases-like"/>
    <property type="match status" value="2"/>
</dbReference>
<dbReference type="OrthoDB" id="43026at2157"/>
<gene>
    <name evidence="3" type="ORF">SAMN04489842_0428</name>
</gene>
<dbReference type="EMBL" id="FNLC01000001">
    <property type="protein sequence ID" value="SDQ30745.1"/>
    <property type="molecule type" value="Genomic_DNA"/>
</dbReference>
<dbReference type="Gene3D" id="3.40.50.12370">
    <property type="match status" value="1"/>
</dbReference>
<comment type="similarity">
    <text evidence="1">Belongs to the universal stress protein A family.</text>
</comment>
<dbReference type="STRING" id="1095778.SAMN04489842_0428"/>
<keyword evidence="4" id="KW-1185">Reference proteome</keyword>
<proteinExistence type="inferred from homology"/>